<keyword evidence="9 13" id="KW-1133">Transmembrane helix</keyword>
<protein>
    <recommendedName>
        <fullName evidence="13">Zinc transporter ZupT</fullName>
    </recommendedName>
</protein>
<evidence type="ECO:0000256" key="12">
    <source>
        <dbReference type="ARBA" id="ARBA00023136"/>
    </source>
</evidence>
<feature type="transmembrane region" description="Helical" evidence="13">
    <location>
        <begin position="246"/>
        <end position="265"/>
    </location>
</feature>
<evidence type="ECO:0000256" key="5">
    <source>
        <dbReference type="ARBA" id="ARBA00022692"/>
    </source>
</evidence>
<keyword evidence="11 13" id="KW-0406">Ion transport</keyword>
<dbReference type="GO" id="GO:0005385">
    <property type="term" value="F:zinc ion transmembrane transporter activity"/>
    <property type="evidence" value="ECO:0007669"/>
    <property type="project" value="UniProtKB-UniRule"/>
</dbReference>
<feature type="binding site" description="M2 metal binding site" evidence="13">
    <location>
        <position position="166"/>
    </location>
    <ligand>
        <name>Fe(2+)</name>
        <dbReference type="ChEBI" id="CHEBI:29033"/>
    </ligand>
</feature>
<feature type="binding site" description="M2 metal binding site" evidence="13">
    <location>
        <position position="195"/>
    </location>
    <ligand>
        <name>Fe(2+)</name>
        <dbReference type="ChEBI" id="CHEBI:29033"/>
    </ligand>
</feature>
<keyword evidence="7 13" id="KW-0862">Zinc</keyword>
<keyword evidence="8 13" id="KW-0864">Zinc transport</keyword>
<dbReference type="OrthoDB" id="9787346at2"/>
<dbReference type="AlphaFoldDB" id="A0A1Y3QZ92"/>
<dbReference type="eggNOG" id="COG0428">
    <property type="taxonomic scope" value="Bacteria"/>
</dbReference>
<dbReference type="NCBIfam" id="NF003243">
    <property type="entry name" value="PRK04201.1"/>
    <property type="match status" value="1"/>
</dbReference>
<dbReference type="Pfam" id="PF02535">
    <property type="entry name" value="Zip"/>
    <property type="match status" value="1"/>
</dbReference>
<evidence type="ECO:0000256" key="13">
    <source>
        <dbReference type="HAMAP-Rule" id="MF_00548"/>
    </source>
</evidence>
<feature type="transmembrane region" description="Helical" evidence="13">
    <location>
        <begin position="213"/>
        <end position="234"/>
    </location>
</feature>
<keyword evidence="6" id="KW-0479">Metal-binding</keyword>
<name>A0A1Y3QZ92_9BACT</name>
<dbReference type="PANTHER" id="PTHR11040:SF205">
    <property type="entry name" value="ZINC TRANSPORTER ZUPT"/>
    <property type="match status" value="1"/>
</dbReference>
<evidence type="ECO:0000313" key="15">
    <source>
        <dbReference type="Proteomes" id="UP000195772"/>
    </source>
</evidence>
<keyword evidence="5 13" id="KW-0812">Transmembrane</keyword>
<feature type="binding site" description="M1 metal binding site" evidence="13">
    <location>
        <position position="162"/>
    </location>
    <ligand>
        <name>Zn(2+)</name>
        <dbReference type="ChEBI" id="CHEBI:29105"/>
    </ligand>
</feature>
<feature type="transmembrane region" description="Helical" evidence="13">
    <location>
        <begin position="73"/>
        <end position="91"/>
    </location>
</feature>
<evidence type="ECO:0000256" key="10">
    <source>
        <dbReference type="ARBA" id="ARBA00023004"/>
    </source>
</evidence>
<feature type="transmembrane region" description="Helical" evidence="13">
    <location>
        <begin position="148"/>
        <end position="175"/>
    </location>
</feature>
<dbReference type="HAMAP" id="MF_00548">
    <property type="entry name" value="ZupT"/>
    <property type="match status" value="1"/>
</dbReference>
<dbReference type="EMBL" id="NFHB01000001">
    <property type="protein sequence ID" value="OUN05003.1"/>
    <property type="molecule type" value="Genomic_DNA"/>
</dbReference>
<comment type="caution">
    <text evidence="14">The sequence shown here is derived from an EMBL/GenBank/DDBJ whole genome shotgun (WGS) entry which is preliminary data.</text>
</comment>
<reference evidence="15" key="1">
    <citation type="submission" date="2017-04" db="EMBL/GenBank/DDBJ databases">
        <title>Function of individual gut microbiota members based on whole genome sequencing of pure cultures obtained from chicken caecum.</title>
        <authorList>
            <person name="Medvecky M."/>
            <person name="Cejkova D."/>
            <person name="Polansky O."/>
            <person name="Karasova D."/>
            <person name="Kubasova T."/>
            <person name="Cizek A."/>
            <person name="Rychlik I."/>
        </authorList>
    </citation>
    <scope>NUCLEOTIDE SEQUENCE [LARGE SCALE GENOMIC DNA]</scope>
    <source>
        <strain evidence="15">An90</strain>
    </source>
</reference>
<comment type="catalytic activity">
    <reaction evidence="13">
        <text>Zn(2+)(in) = Zn(2+)(out)</text>
        <dbReference type="Rhea" id="RHEA:29351"/>
        <dbReference type="ChEBI" id="CHEBI:29105"/>
    </reaction>
</comment>
<sequence length="266" mass="28141">MEHNILIPLLLTLGAGLATGIGSAIAFFARRTNKRLLSFSLGLSGGVMIYVSFVELFQQAHATLSDEWGAQTGIIVTVASFFAGILLIGIIDRLVPSFENPHEAHMVEEMDKQPRNPKLMRMGVMTALAIGIHNFPEGIATFTSAVDNMALGVAIAAAIAIHNIPEGIAVSIPVYYATGDRKKAFKLSLLSGLAEPVGAVLAYLVLMPFMTPTLMGCILAGVAGIMVFISIDELLPAAREYGEAHISIYGVVAGMALMAVSLIMLG</sequence>
<evidence type="ECO:0000256" key="8">
    <source>
        <dbReference type="ARBA" id="ARBA00022906"/>
    </source>
</evidence>
<evidence type="ECO:0000256" key="2">
    <source>
        <dbReference type="ARBA" id="ARBA00009703"/>
    </source>
</evidence>
<evidence type="ECO:0000256" key="6">
    <source>
        <dbReference type="ARBA" id="ARBA00022723"/>
    </source>
</evidence>
<keyword evidence="4 13" id="KW-1003">Cell membrane</keyword>
<evidence type="ECO:0000256" key="9">
    <source>
        <dbReference type="ARBA" id="ARBA00022989"/>
    </source>
</evidence>
<dbReference type="PANTHER" id="PTHR11040">
    <property type="entry name" value="ZINC/IRON TRANSPORTER"/>
    <property type="match status" value="1"/>
</dbReference>
<dbReference type="InterPro" id="IPR003689">
    <property type="entry name" value="ZIP"/>
</dbReference>
<keyword evidence="10" id="KW-0408">Iron</keyword>
<keyword evidence="3 13" id="KW-0813">Transport</keyword>
<accession>A0A1Y3QZ92</accession>
<dbReference type="InterPro" id="IPR023498">
    <property type="entry name" value="Zn_transptr_ZupT"/>
</dbReference>
<feature type="binding site" description="M2 metal binding site" evidence="13">
    <location>
        <position position="163"/>
    </location>
    <ligand>
        <name>Fe(2+)</name>
        <dbReference type="ChEBI" id="CHEBI:29033"/>
    </ligand>
</feature>
<dbReference type="GO" id="GO:0005886">
    <property type="term" value="C:plasma membrane"/>
    <property type="evidence" value="ECO:0007669"/>
    <property type="project" value="UniProtKB-SubCell"/>
</dbReference>
<dbReference type="GO" id="GO:0046872">
    <property type="term" value="F:metal ion binding"/>
    <property type="evidence" value="ECO:0007669"/>
    <property type="project" value="UniProtKB-KW"/>
</dbReference>
<keyword evidence="12 13" id="KW-0472">Membrane</keyword>
<feature type="transmembrane region" description="Helical" evidence="13">
    <location>
        <begin position="187"/>
        <end position="207"/>
    </location>
</feature>
<evidence type="ECO:0000256" key="11">
    <source>
        <dbReference type="ARBA" id="ARBA00023065"/>
    </source>
</evidence>
<evidence type="ECO:0000256" key="4">
    <source>
        <dbReference type="ARBA" id="ARBA00022475"/>
    </source>
</evidence>
<dbReference type="RefSeq" id="WP_018695068.1">
    <property type="nucleotide sequence ID" value="NZ_AP025562.1"/>
</dbReference>
<proteinExistence type="inferred from homology"/>
<feature type="binding site" description="M1 metal binding site" evidence="13">
    <location>
        <position position="166"/>
    </location>
    <ligand>
        <name>Zn(2+)</name>
        <dbReference type="ChEBI" id="CHEBI:29105"/>
    </ligand>
</feature>
<feature type="transmembrane region" description="Helical" evidence="13">
    <location>
        <begin position="6"/>
        <end position="29"/>
    </location>
</feature>
<gene>
    <name evidence="13" type="primary">zupT</name>
    <name evidence="14" type="ORF">B5G41_01480</name>
</gene>
<dbReference type="Proteomes" id="UP000195772">
    <property type="component" value="Unassembled WGS sequence"/>
</dbReference>
<evidence type="ECO:0000313" key="14">
    <source>
        <dbReference type="EMBL" id="OUN05003.1"/>
    </source>
</evidence>
<feature type="binding site" description="M2 metal binding site" evidence="13">
    <location>
        <position position="134"/>
    </location>
    <ligand>
        <name>Fe(2+)</name>
        <dbReference type="ChEBI" id="CHEBI:29033"/>
    </ligand>
</feature>
<feature type="transmembrane region" description="Helical" evidence="13">
    <location>
        <begin position="36"/>
        <end position="53"/>
    </location>
</feature>
<comment type="similarity">
    <text evidence="2 13">Belongs to the ZIP transporter (TC 2.A.5) family. ZupT subfamily.</text>
</comment>
<comment type="subcellular location">
    <subcellularLocation>
        <location evidence="1 13">Cell membrane</location>
        <topology evidence="1 13">Multi-pass membrane protein</topology>
    </subcellularLocation>
</comment>
<feature type="binding site" description="M2 metal binding site" evidence="13">
    <location>
        <position position="137"/>
    </location>
    <ligand>
        <name>Fe(2+)</name>
        <dbReference type="ChEBI" id="CHEBI:29033"/>
    </ligand>
</feature>
<feature type="binding site" description="M1 metal binding site" evidence="13">
    <location>
        <position position="137"/>
    </location>
    <ligand>
        <name>Zn(2+)</name>
        <dbReference type="ChEBI" id="CHEBI:29105"/>
    </ligand>
</feature>
<evidence type="ECO:0000256" key="1">
    <source>
        <dbReference type="ARBA" id="ARBA00004651"/>
    </source>
</evidence>
<evidence type="ECO:0000256" key="3">
    <source>
        <dbReference type="ARBA" id="ARBA00022448"/>
    </source>
</evidence>
<comment type="function">
    <text evidence="13">Mediates zinc uptake. May also transport other divalent cations.</text>
</comment>
<organism evidence="14 15">
    <name type="scientific">Alistipes onderdonkii</name>
    <dbReference type="NCBI Taxonomy" id="328813"/>
    <lineage>
        <taxon>Bacteria</taxon>
        <taxon>Pseudomonadati</taxon>
        <taxon>Bacteroidota</taxon>
        <taxon>Bacteroidia</taxon>
        <taxon>Bacteroidales</taxon>
        <taxon>Rikenellaceae</taxon>
        <taxon>Alistipes</taxon>
    </lineage>
</organism>
<evidence type="ECO:0000256" key="7">
    <source>
        <dbReference type="ARBA" id="ARBA00022833"/>
    </source>
</evidence>